<name>A0A2K0JEH5_SALHO</name>
<dbReference type="EMBL" id="JWSP02000004">
    <property type="protein sequence ID" value="PNO33679.1"/>
    <property type="molecule type" value="Genomic_DNA"/>
</dbReference>
<accession>A0A2K0JEH5</accession>
<dbReference type="Pfam" id="PF13988">
    <property type="entry name" value="DUF4225"/>
    <property type="match status" value="1"/>
</dbReference>
<evidence type="ECO:0000313" key="1">
    <source>
        <dbReference type="EMBL" id="PNO33679.1"/>
    </source>
</evidence>
<dbReference type="AlphaFoldDB" id="A0A2K0JEH5"/>
<proteinExistence type="predicted"/>
<gene>
    <name evidence="1" type="ORF">RK55_011100</name>
</gene>
<protein>
    <submittedName>
        <fullName evidence="1">DUF4225 domain-containing protein</fullName>
    </submittedName>
</protein>
<dbReference type="Proteomes" id="UP000236163">
    <property type="component" value="Unassembled WGS sequence"/>
</dbReference>
<comment type="caution">
    <text evidence="1">The sequence shown here is derived from an EMBL/GenBank/DDBJ whole genome shotgun (WGS) entry which is preliminary data.</text>
</comment>
<reference evidence="2" key="1">
    <citation type="submission" date="2017-12" db="EMBL/GenBank/DDBJ databases">
        <title>FDA dAtabase for Regulatory Grade micrObial Sequences (FDA-ARGOS): Supporting development and validation of Infectious Disease Dx tests.</title>
        <authorList>
            <person name="Sichtig H."/>
            <person name="Tallon L."/>
            <person name="Sadzewicz L."/>
            <person name="Sengamalay N."/>
            <person name="Nagaraj S."/>
            <person name="Vavikolanu K."/>
            <person name="Aluvathingal J."/>
            <person name="Nadendla S."/>
            <person name="Pirone D.C."/>
            <person name="Hoffman M."/>
            <person name="Muruvanda T."/>
            <person name="Allard M."/>
            <person name="Evans P."/>
        </authorList>
    </citation>
    <scope>NUCLEOTIDE SEQUENCE [LARGE SCALE GENOMIC DNA]</scope>
    <source>
        <strain evidence="2">FDAARGOS_55</strain>
    </source>
</reference>
<evidence type="ECO:0000313" key="2">
    <source>
        <dbReference type="Proteomes" id="UP000236163"/>
    </source>
</evidence>
<dbReference type="InterPro" id="IPR025320">
    <property type="entry name" value="DUF4225"/>
</dbReference>
<organism evidence="1 2">
    <name type="scientific">Salmonella enterica subsp. houtenae serovar 50:g,z51:-</name>
    <dbReference type="NCBI Taxonomy" id="1173947"/>
    <lineage>
        <taxon>Bacteria</taxon>
        <taxon>Pseudomonadati</taxon>
        <taxon>Pseudomonadota</taxon>
        <taxon>Gammaproteobacteria</taxon>
        <taxon>Enterobacterales</taxon>
        <taxon>Enterobacteriaceae</taxon>
        <taxon>Salmonella</taxon>
    </lineage>
</organism>
<sequence length="261" mass="29754">MSSYGLMNLQREKEKIDKLVFEISFYYLSDSHLRSRFMAEEHRLVNSYINDYQYGRLNFARSMECLQKNYQILSKSRAQLQMGSVKLYAIAERERGRHSSLTIVLKQVRFVSGAMQVIGGFGLCKTTLSAACKTYGVPLMVQGSENVWENGYYLLYHQEPGKMPLRYAYRQAAKLMGGDEKDGDIAFSTGDLILSFGSASTLTLRSDSWKLFHYIREDYIRNWRTLGVAGGMSELIGDAVSGFTIYHLLGGESTNWAELRE</sequence>
<dbReference type="STRING" id="523831.SEHO0A_02999"/>